<organism evidence="2 3">
    <name type="scientific">Pseudomonas reactans</name>
    <dbReference type="NCBI Taxonomy" id="117680"/>
    <lineage>
        <taxon>Bacteria</taxon>
        <taxon>Pseudomonadati</taxon>
        <taxon>Pseudomonadota</taxon>
        <taxon>Gammaproteobacteria</taxon>
        <taxon>Pseudomonadales</taxon>
        <taxon>Pseudomonadaceae</taxon>
        <taxon>Pseudomonas</taxon>
    </lineage>
</organism>
<dbReference type="InterPro" id="IPR046582">
    <property type="entry name" value="DUF6630"/>
</dbReference>
<proteinExistence type="predicted"/>
<evidence type="ECO:0000313" key="3">
    <source>
        <dbReference type="Proteomes" id="UP000585226"/>
    </source>
</evidence>
<evidence type="ECO:0000259" key="1">
    <source>
        <dbReference type="Pfam" id="PF20335"/>
    </source>
</evidence>
<dbReference type="AlphaFoldDB" id="A0A7Y8G677"/>
<protein>
    <recommendedName>
        <fullName evidence="1">DUF6630 domain-containing protein</fullName>
    </recommendedName>
</protein>
<comment type="caution">
    <text evidence="2">The sequence shown here is derived from an EMBL/GenBank/DDBJ whole genome shotgun (WGS) entry which is preliminary data.</text>
</comment>
<dbReference type="EMBL" id="JACASD010000084">
    <property type="protein sequence ID" value="NWE91804.1"/>
    <property type="molecule type" value="Genomic_DNA"/>
</dbReference>
<reference evidence="2 3" key="1">
    <citation type="submission" date="2020-04" db="EMBL/GenBank/DDBJ databases">
        <title>Molecular characterization of pseudomonads from Agaricus bisporus reveal novel blotch 2 pathogens in Western Europe.</title>
        <authorList>
            <person name="Taparia T."/>
            <person name="Krijger M."/>
            <person name="Haynes E."/>
            <person name="Elpinstone J.G."/>
            <person name="Noble R."/>
            <person name="Van Der Wolf J."/>
        </authorList>
    </citation>
    <scope>NUCLEOTIDE SEQUENCE [LARGE SCALE GENOMIC DNA]</scope>
    <source>
        <strain evidence="2 3">P8021</strain>
    </source>
</reference>
<dbReference type="Pfam" id="PF20335">
    <property type="entry name" value="DUF6630"/>
    <property type="match status" value="1"/>
</dbReference>
<gene>
    <name evidence="2" type="ORF">HX893_27125</name>
</gene>
<evidence type="ECO:0000313" key="2">
    <source>
        <dbReference type="EMBL" id="NWE91804.1"/>
    </source>
</evidence>
<sequence>MLAEFDEWLARFGKLYLHLNTGGDEYVGFIVDADRLDIMIAMAKKAGIEARLETF</sequence>
<dbReference type="Proteomes" id="UP000585226">
    <property type="component" value="Unassembled WGS sequence"/>
</dbReference>
<name>A0A7Y8G677_9PSED</name>
<feature type="domain" description="DUF6630" evidence="1">
    <location>
        <begin position="2"/>
        <end position="52"/>
    </location>
</feature>
<accession>A0A7Y8G677</accession>